<dbReference type="Proteomes" id="UP000557566">
    <property type="component" value="Unassembled WGS sequence"/>
</dbReference>
<comment type="caution">
    <text evidence="1">The sequence shown here is derived from an EMBL/GenBank/DDBJ whole genome shotgun (WGS) entry which is preliminary data.</text>
</comment>
<keyword evidence="2" id="KW-1185">Reference proteome</keyword>
<reference evidence="1 2" key="1">
    <citation type="journal article" date="2020" name="Genome Biol. Evol.">
        <title>A new high-quality draft genome assembly of the Chinese cordyceps Ophiocordyceps sinensis.</title>
        <authorList>
            <person name="Shu R."/>
            <person name="Zhang J."/>
            <person name="Meng Q."/>
            <person name="Zhang H."/>
            <person name="Zhou G."/>
            <person name="Li M."/>
            <person name="Wu P."/>
            <person name="Zhao Y."/>
            <person name="Chen C."/>
            <person name="Qin Q."/>
        </authorList>
    </citation>
    <scope>NUCLEOTIDE SEQUENCE [LARGE SCALE GENOMIC DNA]</scope>
    <source>
        <strain evidence="1 2">IOZ07</strain>
    </source>
</reference>
<proteinExistence type="predicted"/>
<evidence type="ECO:0000313" key="2">
    <source>
        <dbReference type="Proteomes" id="UP000557566"/>
    </source>
</evidence>
<dbReference type="AlphaFoldDB" id="A0A8H4PML8"/>
<evidence type="ECO:0000313" key="1">
    <source>
        <dbReference type="EMBL" id="KAF4506216.1"/>
    </source>
</evidence>
<organism evidence="1 2">
    <name type="scientific">Ophiocordyceps sinensis</name>
    <dbReference type="NCBI Taxonomy" id="72228"/>
    <lineage>
        <taxon>Eukaryota</taxon>
        <taxon>Fungi</taxon>
        <taxon>Dikarya</taxon>
        <taxon>Ascomycota</taxon>
        <taxon>Pezizomycotina</taxon>
        <taxon>Sordariomycetes</taxon>
        <taxon>Hypocreomycetidae</taxon>
        <taxon>Hypocreales</taxon>
        <taxon>Ophiocordycipitaceae</taxon>
        <taxon>Ophiocordyceps</taxon>
    </lineage>
</organism>
<sequence length="78" mass="8134">MAMRQYVCSLLAMSKPPALPAIIYACLIVYAALRFDDPSTRGERANGDGYRGTKPPSPLTSCLDADGLGVGTVCAAAI</sequence>
<gene>
    <name evidence="1" type="ORF">G6O67_006319</name>
</gene>
<name>A0A8H4PML8_9HYPO</name>
<dbReference type="EMBL" id="JAAVMX010000007">
    <property type="protein sequence ID" value="KAF4506216.1"/>
    <property type="molecule type" value="Genomic_DNA"/>
</dbReference>
<accession>A0A8H4PML8</accession>
<protein>
    <submittedName>
        <fullName evidence="1">Uncharacterized protein</fullName>
    </submittedName>
</protein>
<dbReference type="PROSITE" id="PS51257">
    <property type="entry name" value="PROKAR_LIPOPROTEIN"/>
    <property type="match status" value="1"/>
</dbReference>